<dbReference type="GO" id="GO:0071006">
    <property type="term" value="C:U2-type catalytic step 1 spliceosome"/>
    <property type="evidence" value="ECO:0007669"/>
    <property type="project" value="TreeGrafter"/>
</dbReference>
<dbReference type="SUPFAM" id="SSF54928">
    <property type="entry name" value="RNA-binding domain, RBD"/>
    <property type="match status" value="1"/>
</dbReference>
<sequence length="211" mass="23220">MKDRFYGTNDPVAEKLLSRAKAAPKLVVPTDQSITTLYIGNLGSNGELVVSEQDLRNQFYQFGEIRQIHVLPNKFCAFIDFLTREGAELAAERSFNQTTINGQKLSVRWGRPQAQTARFEGVEEKKKFREVPNLPGALPLPAFDQAGPSSSSKRPYAEVITSEEAGPTFKNPKLVIPNVAPKAGSSSSSSNQPQVYYPSQDPHRLGTKGPL</sequence>
<dbReference type="AlphaFoldDB" id="A0A914YFD3"/>
<dbReference type="WBParaSite" id="PSU_v2.g17469.t1">
    <property type="protein sequence ID" value="PSU_v2.g17469.t1"/>
    <property type="gene ID" value="PSU_v2.g17469"/>
</dbReference>
<evidence type="ECO:0000256" key="6">
    <source>
        <dbReference type="SAM" id="MobiDB-lite"/>
    </source>
</evidence>
<dbReference type="InterPro" id="IPR000504">
    <property type="entry name" value="RRM_dom"/>
</dbReference>
<name>A0A914YFD3_9BILA</name>
<dbReference type="GO" id="GO:0071007">
    <property type="term" value="C:U2-type catalytic step 2 spliceosome"/>
    <property type="evidence" value="ECO:0007669"/>
    <property type="project" value="TreeGrafter"/>
</dbReference>
<dbReference type="InterPro" id="IPR035979">
    <property type="entry name" value="RBD_domain_sf"/>
</dbReference>
<reference evidence="9" key="1">
    <citation type="submission" date="2022-11" db="UniProtKB">
        <authorList>
            <consortium name="WormBaseParasite"/>
        </authorList>
    </citation>
    <scope>IDENTIFICATION</scope>
</reference>
<keyword evidence="3" id="KW-0862">Zinc</keyword>
<dbReference type="Proteomes" id="UP000887577">
    <property type="component" value="Unplaced"/>
</dbReference>
<keyword evidence="8" id="KW-1185">Reference proteome</keyword>
<keyword evidence="2" id="KW-0863">Zinc-finger</keyword>
<dbReference type="GO" id="GO:0008270">
    <property type="term" value="F:zinc ion binding"/>
    <property type="evidence" value="ECO:0007669"/>
    <property type="project" value="UniProtKB-KW"/>
</dbReference>
<feature type="domain" description="RRM" evidence="7">
    <location>
        <begin position="35"/>
        <end position="112"/>
    </location>
</feature>
<dbReference type="CDD" id="cd12224">
    <property type="entry name" value="RRM_RBM22"/>
    <property type="match status" value="1"/>
</dbReference>
<evidence type="ECO:0000256" key="5">
    <source>
        <dbReference type="PROSITE-ProRule" id="PRU00176"/>
    </source>
</evidence>
<accession>A0A914YFD3</accession>
<protein>
    <submittedName>
        <fullName evidence="9">Pre-mRNA-splicing factor RBM22</fullName>
    </submittedName>
</protein>
<evidence type="ECO:0000313" key="9">
    <source>
        <dbReference type="WBParaSite" id="PSU_v2.g17469.t1"/>
    </source>
</evidence>
<evidence type="ECO:0000256" key="1">
    <source>
        <dbReference type="ARBA" id="ARBA00022723"/>
    </source>
</evidence>
<dbReference type="PANTHER" id="PTHR14089:SF6">
    <property type="entry name" value="PRE-MRNA-SPLICING FACTOR RBM22"/>
    <property type="match status" value="1"/>
</dbReference>
<keyword evidence="4 5" id="KW-0694">RNA-binding</keyword>
<keyword evidence="1" id="KW-0479">Metal-binding</keyword>
<dbReference type="GO" id="GO:0000974">
    <property type="term" value="C:Prp19 complex"/>
    <property type="evidence" value="ECO:0007669"/>
    <property type="project" value="TreeGrafter"/>
</dbReference>
<evidence type="ECO:0000256" key="2">
    <source>
        <dbReference type="ARBA" id="ARBA00022771"/>
    </source>
</evidence>
<dbReference type="InterPro" id="IPR012677">
    <property type="entry name" value="Nucleotide-bd_a/b_plait_sf"/>
</dbReference>
<evidence type="ECO:0000259" key="7">
    <source>
        <dbReference type="PROSITE" id="PS50102"/>
    </source>
</evidence>
<organism evidence="8 9">
    <name type="scientific">Panagrolaimus superbus</name>
    <dbReference type="NCBI Taxonomy" id="310955"/>
    <lineage>
        <taxon>Eukaryota</taxon>
        <taxon>Metazoa</taxon>
        <taxon>Ecdysozoa</taxon>
        <taxon>Nematoda</taxon>
        <taxon>Chromadorea</taxon>
        <taxon>Rhabditida</taxon>
        <taxon>Tylenchina</taxon>
        <taxon>Panagrolaimomorpha</taxon>
        <taxon>Panagrolaimoidea</taxon>
        <taxon>Panagrolaimidae</taxon>
        <taxon>Panagrolaimus</taxon>
    </lineage>
</organism>
<dbReference type="GO" id="GO:0036002">
    <property type="term" value="F:pre-mRNA binding"/>
    <property type="evidence" value="ECO:0007669"/>
    <property type="project" value="TreeGrafter"/>
</dbReference>
<dbReference type="Pfam" id="PF00076">
    <property type="entry name" value="RRM_1"/>
    <property type="match status" value="1"/>
</dbReference>
<evidence type="ECO:0000313" key="8">
    <source>
        <dbReference type="Proteomes" id="UP000887577"/>
    </source>
</evidence>
<evidence type="ECO:0000256" key="4">
    <source>
        <dbReference type="ARBA" id="ARBA00022884"/>
    </source>
</evidence>
<evidence type="ECO:0000256" key="3">
    <source>
        <dbReference type="ARBA" id="ARBA00022833"/>
    </source>
</evidence>
<dbReference type="PROSITE" id="PS50102">
    <property type="entry name" value="RRM"/>
    <property type="match status" value="1"/>
</dbReference>
<dbReference type="FunFam" id="3.30.70.330:FF:000476">
    <property type="entry name" value="Zinc finger CCCH domain-containing protein 4"/>
    <property type="match status" value="1"/>
</dbReference>
<dbReference type="SMART" id="SM00360">
    <property type="entry name" value="RRM"/>
    <property type="match status" value="1"/>
</dbReference>
<proteinExistence type="predicted"/>
<dbReference type="GO" id="GO:0017070">
    <property type="term" value="F:U6 snRNA binding"/>
    <property type="evidence" value="ECO:0007669"/>
    <property type="project" value="TreeGrafter"/>
</dbReference>
<feature type="region of interest" description="Disordered" evidence="6">
    <location>
        <begin position="139"/>
        <end position="211"/>
    </location>
</feature>
<dbReference type="InterPro" id="IPR039171">
    <property type="entry name" value="Cwc2/Slt11"/>
</dbReference>
<dbReference type="Gene3D" id="3.30.70.330">
    <property type="match status" value="1"/>
</dbReference>
<dbReference type="PANTHER" id="PTHR14089">
    <property type="entry name" value="PRE-MRNA-SPLICING FACTOR RBM22"/>
    <property type="match status" value="1"/>
</dbReference>